<proteinExistence type="predicted"/>
<dbReference type="Pfam" id="PF00891">
    <property type="entry name" value="Methyltransf_2"/>
    <property type="match status" value="1"/>
</dbReference>
<dbReference type="Proteomes" id="UP000245764">
    <property type="component" value="Chromosome 2"/>
</dbReference>
<protein>
    <recommendedName>
        <fullName evidence="4">O-methyltransferase C-terminal domain-containing protein</fullName>
    </recommendedName>
</protein>
<dbReference type="InterPro" id="IPR016461">
    <property type="entry name" value="COMT-like"/>
</dbReference>
<feature type="domain" description="O-methyltransferase C-terminal" evidence="4">
    <location>
        <begin position="249"/>
        <end position="406"/>
    </location>
</feature>
<dbReference type="AlphaFoldDB" id="A0A2H1FWC7"/>
<evidence type="ECO:0000259" key="4">
    <source>
        <dbReference type="Pfam" id="PF00891"/>
    </source>
</evidence>
<dbReference type="PANTHER" id="PTHR43712:SF1">
    <property type="entry name" value="HYPOTHETICAL O-METHYLTRANSFERASE (EUROFUNG)-RELATED"/>
    <property type="match status" value="1"/>
</dbReference>
<dbReference type="InterPro" id="IPR036388">
    <property type="entry name" value="WH-like_DNA-bd_sf"/>
</dbReference>
<dbReference type="EMBL" id="LT854254">
    <property type="protein sequence ID" value="SMR45614.1"/>
    <property type="molecule type" value="Genomic_DNA"/>
</dbReference>
<reference evidence="6" key="1">
    <citation type="submission" date="2017-05" db="EMBL/GenBank/DDBJ databases">
        <authorList>
            <person name="Song R."/>
            <person name="Chenine A.L."/>
            <person name="Ruprecht R.M."/>
        </authorList>
    </citation>
    <scope>NUCLEOTIDE SEQUENCE [LARGE SCALE GENOMIC DNA]</scope>
</reference>
<gene>
    <name evidence="5" type="ORF">ZT1E4_G2232</name>
</gene>
<name>A0A2H1FWC7_ZYMTR</name>
<dbReference type="PROSITE" id="PS51683">
    <property type="entry name" value="SAM_OMT_II"/>
    <property type="match status" value="1"/>
</dbReference>
<dbReference type="PANTHER" id="PTHR43712">
    <property type="entry name" value="PUTATIVE (AFU_ORTHOLOGUE AFUA_4G14580)-RELATED"/>
    <property type="match status" value="1"/>
</dbReference>
<keyword evidence="3" id="KW-0949">S-adenosyl-L-methionine</keyword>
<organism evidence="5 6">
    <name type="scientific">Zymoseptoria tritici ST99CH_1E4</name>
    <dbReference type="NCBI Taxonomy" id="1276532"/>
    <lineage>
        <taxon>Eukaryota</taxon>
        <taxon>Fungi</taxon>
        <taxon>Dikarya</taxon>
        <taxon>Ascomycota</taxon>
        <taxon>Pezizomycotina</taxon>
        <taxon>Dothideomycetes</taxon>
        <taxon>Dothideomycetidae</taxon>
        <taxon>Mycosphaerellales</taxon>
        <taxon>Mycosphaerellaceae</taxon>
        <taxon>Zymoseptoria</taxon>
    </lineage>
</organism>
<dbReference type="InterPro" id="IPR001077">
    <property type="entry name" value="COMT_C"/>
</dbReference>
<dbReference type="InterPro" id="IPR029063">
    <property type="entry name" value="SAM-dependent_MTases_sf"/>
</dbReference>
<evidence type="ECO:0000256" key="1">
    <source>
        <dbReference type="ARBA" id="ARBA00022603"/>
    </source>
</evidence>
<dbReference type="GO" id="GO:0032259">
    <property type="term" value="P:methylation"/>
    <property type="evidence" value="ECO:0007669"/>
    <property type="project" value="UniProtKB-KW"/>
</dbReference>
<dbReference type="SUPFAM" id="SSF46785">
    <property type="entry name" value="Winged helix' DNA-binding domain"/>
    <property type="match status" value="1"/>
</dbReference>
<dbReference type="Gene3D" id="1.10.10.10">
    <property type="entry name" value="Winged helix-like DNA-binding domain superfamily/Winged helix DNA-binding domain"/>
    <property type="match status" value="1"/>
</dbReference>
<evidence type="ECO:0000313" key="6">
    <source>
        <dbReference type="Proteomes" id="UP000245764"/>
    </source>
</evidence>
<dbReference type="GO" id="GO:0008171">
    <property type="term" value="F:O-methyltransferase activity"/>
    <property type="evidence" value="ECO:0007669"/>
    <property type="project" value="InterPro"/>
</dbReference>
<dbReference type="SUPFAM" id="SSF53335">
    <property type="entry name" value="S-adenosyl-L-methionine-dependent methyltransferases"/>
    <property type="match status" value="1"/>
</dbReference>
<evidence type="ECO:0000256" key="3">
    <source>
        <dbReference type="ARBA" id="ARBA00022691"/>
    </source>
</evidence>
<dbReference type="InterPro" id="IPR036390">
    <property type="entry name" value="WH_DNA-bd_sf"/>
</dbReference>
<evidence type="ECO:0000313" key="5">
    <source>
        <dbReference type="EMBL" id="SMR45614.1"/>
    </source>
</evidence>
<evidence type="ECO:0000256" key="2">
    <source>
        <dbReference type="ARBA" id="ARBA00022679"/>
    </source>
</evidence>
<keyword evidence="1" id="KW-0489">Methyltransferase</keyword>
<accession>A0A2H1FWC7</accession>
<keyword evidence="2" id="KW-0808">Transferase</keyword>
<dbReference type="Gene3D" id="3.40.50.150">
    <property type="entry name" value="Vaccinia Virus protein VP39"/>
    <property type="match status" value="1"/>
</dbReference>
<sequence length="428" mass="48272">MSDPQSITPAQPHPYQAARLKSNTMANSKLDTKDLEHVIASLQHIIKHEDTRTEIAADQELRNRLAEACRHTMLRLERPWDSIRRYNYAVHDVAIAKTGHSMGLWAALVAESPNSVHGSQLAEKTGVELGLLMRLLRYATAQSMVEQTDVQSFRAIEATRTLSMPMMNSAFTVATEILIPSALSMDAYFKSTDFKEPADRGHTLFHQAFNTDQHCFEWLSAKPGLGQDFFNLMKVRRQGLKDWLDGFPVEKYLDVKDTTERMQFVDVGGGNGQQALAVLKRHPEIAGRVVVQETPTLGALEQLKSDPQGLIPMATDFFQPNPLKGAKAYYMRNIMHDWPDKECRVILGHLRDVLEDDSVILVDDLVVDDMEMHWHPSATDMTMMTLLAAKERSLTEWDALIESAGLERRENVAYDAYGLNIQVLGRKA</sequence>